<evidence type="ECO:0000313" key="5">
    <source>
        <dbReference type="Proteomes" id="UP001562354"/>
    </source>
</evidence>
<proteinExistence type="inferred from homology"/>
<dbReference type="InterPro" id="IPR036249">
    <property type="entry name" value="Thioredoxin-like_sf"/>
</dbReference>
<sequence length="316" mass="33090">MPPDLEIDHKTPLNGSMAPYTEQVLISTGKPDWKSRIEDEDDAHLLQGLKKLLGRGGRFADPFSNVLLTNSSFEATPSSASSVVGQSGDSDAAQTGSAYVLPSFTYIPSISTTDASLETLIKGFVLPSSLPSHHPLLNTASPTKPEDLPVRQPALQSAFPSARPVSELLVLICGHGGRDSRCGILGPLLVREFEQKLSEAGVSVLKSAPSLSASPHPPAAAAAAGKTGDRKLEARVGTISHIGGHKFAGNIIVYIPPSFSQSGSASNHALAGKGIWYGRVEPRHVEGIVKETILGGKVVGDLFRGGVGRGGEVLRI</sequence>
<dbReference type="SUPFAM" id="SSF52833">
    <property type="entry name" value="Thioredoxin-like"/>
    <property type="match status" value="1"/>
</dbReference>
<dbReference type="PANTHER" id="PTHR31902:SF7">
    <property type="entry name" value="ALTERED INHERITANCE OF MITOCHONDRIA PROTEIN 32"/>
    <property type="match status" value="1"/>
</dbReference>
<dbReference type="Proteomes" id="UP001562354">
    <property type="component" value="Unassembled WGS sequence"/>
</dbReference>
<feature type="region of interest" description="Disordered" evidence="3">
    <location>
        <begin position="208"/>
        <end position="227"/>
    </location>
</feature>
<keyword evidence="5" id="KW-1185">Reference proteome</keyword>
<dbReference type="CDD" id="cd03062">
    <property type="entry name" value="TRX_Fd_Sucrase"/>
    <property type="match status" value="1"/>
</dbReference>
<dbReference type="Gene3D" id="3.40.30.10">
    <property type="entry name" value="Glutaredoxin"/>
    <property type="match status" value="1"/>
</dbReference>
<evidence type="ECO:0000256" key="1">
    <source>
        <dbReference type="ARBA" id="ARBA00038208"/>
    </source>
</evidence>
<evidence type="ECO:0000313" key="4">
    <source>
        <dbReference type="EMBL" id="KAL1306350.1"/>
    </source>
</evidence>
<comment type="caution">
    <text evidence="4">The sequence shown here is derived from an EMBL/GenBank/DDBJ whole genome shotgun (WGS) entry which is preliminary data.</text>
</comment>
<reference evidence="4 5" key="1">
    <citation type="submission" date="2024-07" db="EMBL/GenBank/DDBJ databases">
        <title>Draft sequence of the Neodothiora populina.</title>
        <authorList>
            <person name="Drown D.D."/>
            <person name="Schuette U.S."/>
            <person name="Buechlein A.B."/>
            <person name="Rusch D.R."/>
            <person name="Winton L.W."/>
            <person name="Adams G.A."/>
        </authorList>
    </citation>
    <scope>NUCLEOTIDE SEQUENCE [LARGE SCALE GENOMIC DNA]</scope>
    <source>
        <strain evidence="4 5">CPC 39397</strain>
    </source>
</reference>
<comment type="similarity">
    <text evidence="1">Belongs to the AIM32 family.</text>
</comment>
<name>A0ABR3PJW3_9PEZI</name>
<organism evidence="4 5">
    <name type="scientific">Neodothiora populina</name>
    <dbReference type="NCBI Taxonomy" id="2781224"/>
    <lineage>
        <taxon>Eukaryota</taxon>
        <taxon>Fungi</taxon>
        <taxon>Dikarya</taxon>
        <taxon>Ascomycota</taxon>
        <taxon>Pezizomycotina</taxon>
        <taxon>Dothideomycetes</taxon>
        <taxon>Dothideomycetidae</taxon>
        <taxon>Dothideales</taxon>
        <taxon>Dothioraceae</taxon>
        <taxon>Neodothiora</taxon>
    </lineage>
</organism>
<protein>
    <recommendedName>
        <fullName evidence="2">Altered inheritance of mitochondria protein 32</fullName>
    </recommendedName>
</protein>
<dbReference type="PANTHER" id="PTHR31902">
    <property type="entry name" value="ACTIN PATCHES DISTAL PROTEIN 1"/>
    <property type="match status" value="1"/>
</dbReference>
<dbReference type="EMBL" id="JBFMKM010000004">
    <property type="protein sequence ID" value="KAL1306350.1"/>
    <property type="molecule type" value="Genomic_DNA"/>
</dbReference>
<evidence type="ECO:0000256" key="2">
    <source>
        <dbReference type="ARBA" id="ARBA00040895"/>
    </source>
</evidence>
<dbReference type="Pfam" id="PF06999">
    <property type="entry name" value="Suc_Fer-like"/>
    <property type="match status" value="1"/>
</dbReference>
<accession>A0ABR3PJW3</accession>
<feature type="compositionally biased region" description="Low complexity" evidence="3">
    <location>
        <begin position="208"/>
        <end position="224"/>
    </location>
</feature>
<evidence type="ECO:0000256" key="3">
    <source>
        <dbReference type="SAM" id="MobiDB-lite"/>
    </source>
</evidence>
<dbReference type="GeneID" id="95978765"/>
<dbReference type="InterPro" id="IPR009737">
    <property type="entry name" value="Aim32/Apd1-like"/>
</dbReference>
<gene>
    <name evidence="4" type="ORF">AAFC00_005065</name>
</gene>
<dbReference type="RefSeq" id="XP_069202623.1">
    <property type="nucleotide sequence ID" value="XM_069344796.1"/>
</dbReference>